<evidence type="ECO:0000256" key="4">
    <source>
        <dbReference type="ARBA" id="ARBA00023002"/>
    </source>
</evidence>
<accession>A0A2A5J9G1</accession>
<comment type="similarity">
    <text evidence="1">Belongs to the FAD-binding monooxygenase family.</text>
</comment>
<dbReference type="PANTHER" id="PTHR42877">
    <property type="entry name" value="L-ORNITHINE N(5)-MONOOXYGENASE-RELATED"/>
    <property type="match status" value="1"/>
</dbReference>
<keyword evidence="2" id="KW-0285">Flavoprotein</keyword>
<dbReference type="PANTHER" id="PTHR42877:SF4">
    <property type="entry name" value="FAD_NAD(P)-BINDING DOMAIN-CONTAINING PROTEIN-RELATED"/>
    <property type="match status" value="1"/>
</dbReference>
<keyword evidence="3" id="KW-0274">FAD</keyword>
<dbReference type="GO" id="GO:0050660">
    <property type="term" value="F:flavin adenine dinucleotide binding"/>
    <property type="evidence" value="ECO:0007669"/>
    <property type="project" value="InterPro"/>
</dbReference>
<keyword evidence="4" id="KW-0560">Oxidoreductase</keyword>
<evidence type="ECO:0000313" key="5">
    <source>
        <dbReference type="EMBL" id="PCK25859.1"/>
    </source>
</evidence>
<dbReference type="SUPFAM" id="SSF51905">
    <property type="entry name" value="FAD/NAD(P)-binding domain"/>
    <property type="match status" value="2"/>
</dbReference>
<dbReference type="AlphaFoldDB" id="A0A2A5J9G1"/>
<dbReference type="EMBL" id="NOVD01000013">
    <property type="protein sequence ID" value="PCK25859.1"/>
    <property type="molecule type" value="Genomic_DNA"/>
</dbReference>
<dbReference type="InterPro" id="IPR051209">
    <property type="entry name" value="FAD-bind_Monooxygenase_sf"/>
</dbReference>
<dbReference type="Proteomes" id="UP000230886">
    <property type="component" value="Unassembled WGS sequence"/>
</dbReference>
<evidence type="ECO:0000256" key="1">
    <source>
        <dbReference type="ARBA" id="ARBA00010139"/>
    </source>
</evidence>
<comment type="caution">
    <text evidence="5">The sequence shown here is derived from an EMBL/GenBank/DDBJ whole genome shotgun (WGS) entry which is preliminary data.</text>
</comment>
<dbReference type="Gene3D" id="3.50.50.60">
    <property type="entry name" value="FAD/NAD(P)-binding domain"/>
    <property type="match status" value="3"/>
</dbReference>
<dbReference type="InterPro" id="IPR036188">
    <property type="entry name" value="FAD/NAD-bd_sf"/>
</dbReference>
<name>A0A2A5J9G1_RHOSG</name>
<evidence type="ECO:0000256" key="2">
    <source>
        <dbReference type="ARBA" id="ARBA00022630"/>
    </source>
</evidence>
<evidence type="ECO:0000313" key="6">
    <source>
        <dbReference type="Proteomes" id="UP000230886"/>
    </source>
</evidence>
<proteinExistence type="inferred from homology"/>
<keyword evidence="5" id="KW-0503">Monooxygenase</keyword>
<sequence length="543" mass="60971">MLGVALAEDVPSNYGELLSEELGVISRDVEMDAVPPATQFEVLVIGSGLSGICAAIKLKAAGIAFTVIEKNDDIGGTWLENTYPGVGVDTPSHLYSFSFAKNSEWTRYFARGGEVFRYLDQLAQQNDLHGHIRFGTEVLRADFDESTGRWNVQIRSADGTENTISANAVISAVGMVNRPSIPSIRGLGDFVGPVMHTAQWLSDTDVRDKRIGVIGTGASAMQLVPNVVEEADRVLIFQRSKQWAVPHPNYQREVSSKVRALFEQIPFYLAWYRLRSFWNFSDRLHSSIQIDQNWPHPERSINAINERHRIFLTEYIKTQLGDRTDLVDACIPDYPPYGKRPLIDNGWYRTMCRDDVDLITEGVDEVTATGIITSSGEQYPVDMIVLATGFKTLQMLYPMDIRGRSGKTLRGQTWGTDDARAYLGITVPDYPNFFIINGPNTNAGHGGSAIHSTEFQVRYIMAALKHMFAHNLKTVEPRDSTYQAYNEELDEALSQSVWSHPGMTTYYRNDAGRIVVSSPWRYVDYWARTVEFEPKDYACESTG</sequence>
<protein>
    <submittedName>
        <fullName evidence="5">Monooxygenase</fullName>
    </submittedName>
</protein>
<dbReference type="InterPro" id="IPR020946">
    <property type="entry name" value="Flavin_mOase-like"/>
</dbReference>
<organism evidence="5 6">
    <name type="scientific">Rhodococcus qingshengii</name>
    <dbReference type="NCBI Taxonomy" id="334542"/>
    <lineage>
        <taxon>Bacteria</taxon>
        <taxon>Bacillati</taxon>
        <taxon>Actinomycetota</taxon>
        <taxon>Actinomycetes</taxon>
        <taxon>Mycobacteriales</taxon>
        <taxon>Nocardiaceae</taxon>
        <taxon>Rhodococcus</taxon>
        <taxon>Rhodococcus erythropolis group</taxon>
    </lineage>
</organism>
<reference evidence="5 6" key="1">
    <citation type="submission" date="2017-07" db="EMBL/GenBank/DDBJ databases">
        <title>Draft sequence of Rhodococcus enclensis 23b-28.</title>
        <authorList>
            <person name="Besaury L."/>
            <person name="Sancelme M."/>
            <person name="Amato P."/>
            <person name="Lallement A."/>
            <person name="Delort A.-M."/>
        </authorList>
    </citation>
    <scope>NUCLEOTIDE SEQUENCE [LARGE SCALE GENOMIC DNA]</scope>
    <source>
        <strain evidence="5 6">23b-28</strain>
    </source>
</reference>
<dbReference type="Pfam" id="PF00743">
    <property type="entry name" value="FMO-like"/>
    <property type="match status" value="1"/>
</dbReference>
<evidence type="ECO:0000256" key="3">
    <source>
        <dbReference type="ARBA" id="ARBA00022827"/>
    </source>
</evidence>
<gene>
    <name evidence="5" type="ORF">CHR55_19065</name>
</gene>
<dbReference type="GO" id="GO:0004499">
    <property type="term" value="F:N,N-dimethylaniline monooxygenase activity"/>
    <property type="evidence" value="ECO:0007669"/>
    <property type="project" value="InterPro"/>
</dbReference>
<dbReference type="GO" id="GO:0050661">
    <property type="term" value="F:NADP binding"/>
    <property type="evidence" value="ECO:0007669"/>
    <property type="project" value="InterPro"/>
</dbReference>